<sequence length="100" mass="11278">MYAEVISRVANTVHGAIWEPCLKLPAYDRTINSEIHQTICCNIALKKMLWMGSDLVEEMHVWLSDFLHLASYYSVDRNQEEAMEASLPVCLLLPAALALA</sequence>
<protein>
    <submittedName>
        <fullName evidence="1">Uncharacterized protein</fullName>
    </submittedName>
</protein>
<dbReference type="AlphaFoldDB" id="A0A9N7YGS6"/>
<reference evidence="1" key="1">
    <citation type="submission" date="2020-03" db="EMBL/GenBank/DDBJ databases">
        <authorList>
            <person name="Weist P."/>
        </authorList>
    </citation>
    <scope>NUCLEOTIDE SEQUENCE</scope>
</reference>
<organism evidence="1 2">
    <name type="scientific">Pleuronectes platessa</name>
    <name type="common">European plaice</name>
    <dbReference type="NCBI Taxonomy" id="8262"/>
    <lineage>
        <taxon>Eukaryota</taxon>
        <taxon>Metazoa</taxon>
        <taxon>Chordata</taxon>
        <taxon>Craniata</taxon>
        <taxon>Vertebrata</taxon>
        <taxon>Euteleostomi</taxon>
        <taxon>Actinopterygii</taxon>
        <taxon>Neopterygii</taxon>
        <taxon>Teleostei</taxon>
        <taxon>Neoteleostei</taxon>
        <taxon>Acanthomorphata</taxon>
        <taxon>Carangaria</taxon>
        <taxon>Pleuronectiformes</taxon>
        <taxon>Pleuronectoidei</taxon>
        <taxon>Pleuronectidae</taxon>
        <taxon>Pleuronectes</taxon>
    </lineage>
</organism>
<proteinExistence type="predicted"/>
<accession>A0A9N7YGS6</accession>
<evidence type="ECO:0000313" key="2">
    <source>
        <dbReference type="Proteomes" id="UP001153269"/>
    </source>
</evidence>
<comment type="caution">
    <text evidence="1">The sequence shown here is derived from an EMBL/GenBank/DDBJ whole genome shotgun (WGS) entry which is preliminary data.</text>
</comment>
<evidence type="ECO:0000313" key="1">
    <source>
        <dbReference type="EMBL" id="CAB1424981.1"/>
    </source>
</evidence>
<dbReference type="EMBL" id="CADEAL010000771">
    <property type="protein sequence ID" value="CAB1424981.1"/>
    <property type="molecule type" value="Genomic_DNA"/>
</dbReference>
<name>A0A9N7YGS6_PLEPL</name>
<keyword evidence="2" id="KW-1185">Reference proteome</keyword>
<dbReference type="Proteomes" id="UP001153269">
    <property type="component" value="Unassembled WGS sequence"/>
</dbReference>
<gene>
    <name evidence="1" type="ORF">PLEPLA_LOCUS12911</name>
</gene>